<evidence type="ECO:0008006" key="3">
    <source>
        <dbReference type="Google" id="ProtNLM"/>
    </source>
</evidence>
<dbReference type="RefSeq" id="WP_264533511.1">
    <property type="nucleotide sequence ID" value="NZ_CP092332.1"/>
</dbReference>
<evidence type="ECO:0000313" key="1">
    <source>
        <dbReference type="EMBL" id="WGK93760.1"/>
    </source>
</evidence>
<keyword evidence="2" id="KW-1185">Reference proteome</keyword>
<dbReference type="EMBL" id="CP092332">
    <property type="protein sequence ID" value="WGK93760.1"/>
    <property type="molecule type" value="Genomic_DNA"/>
</dbReference>
<accession>A0ABY8N269</accession>
<proteinExistence type="predicted"/>
<reference evidence="1 2" key="2">
    <citation type="submission" date="2023-06" db="EMBL/GenBank/DDBJ databases">
        <title>Complete Genome Sequence of Flavobacterium keumense K3R-10.</title>
        <authorList>
            <person name="Jeong H."/>
            <person name="Jhang S.Y."/>
            <person name="Kim J.N."/>
        </authorList>
    </citation>
    <scope>NUCLEOTIDE SEQUENCE [LARGE SCALE GENOMIC DNA]</scope>
    <source>
        <strain evidence="1 2">K3R-10</strain>
    </source>
</reference>
<evidence type="ECO:0000313" key="2">
    <source>
        <dbReference type="Proteomes" id="UP001232117"/>
    </source>
</evidence>
<gene>
    <name evidence="1" type="ORF">MG292_06565</name>
</gene>
<organism evidence="1 2">
    <name type="scientific">Flavobacterium keumense</name>
    <dbReference type="NCBI Taxonomy" id="1306518"/>
    <lineage>
        <taxon>Bacteria</taxon>
        <taxon>Pseudomonadati</taxon>
        <taxon>Bacteroidota</taxon>
        <taxon>Flavobacteriia</taxon>
        <taxon>Flavobacteriales</taxon>
        <taxon>Flavobacteriaceae</taxon>
        <taxon>Flavobacterium</taxon>
    </lineage>
</organism>
<name>A0ABY8N269_9FLAO</name>
<dbReference type="Proteomes" id="UP001232117">
    <property type="component" value="Chromosome"/>
</dbReference>
<protein>
    <recommendedName>
        <fullName evidence="3">HTH cro/C1-type domain-containing protein</fullName>
    </recommendedName>
</protein>
<sequence length="130" mass="15043">MEKLKDDEILRNVIDALGVKVPEFRTQLKYSSNTTIYNVFKGVHKISSDMINRILHAYPEVSYLYLKRGQGTPLKVGPAVTNQKNILGITDQAEEITMKDIMLLPIKFMELEEEVRQLRKEIEKYKSGKK</sequence>
<reference evidence="1 2" key="1">
    <citation type="submission" date="2022-02" db="EMBL/GenBank/DDBJ databases">
        <authorList>
            <person name="Cha I.-T."/>
            <person name="Lee K.-E."/>
            <person name="Park S.-J."/>
        </authorList>
    </citation>
    <scope>NUCLEOTIDE SEQUENCE [LARGE SCALE GENOMIC DNA]</scope>
    <source>
        <strain evidence="1 2">K3R-10</strain>
    </source>
</reference>